<dbReference type="STRING" id="68231.AQJ30_26910"/>
<organism evidence="5 6">
    <name type="scientific">Streptomyces longwoodensis</name>
    <dbReference type="NCBI Taxonomy" id="68231"/>
    <lineage>
        <taxon>Bacteria</taxon>
        <taxon>Bacillati</taxon>
        <taxon>Actinomycetota</taxon>
        <taxon>Actinomycetes</taxon>
        <taxon>Kitasatosporales</taxon>
        <taxon>Streptomycetaceae</taxon>
        <taxon>Streptomyces</taxon>
    </lineage>
</organism>
<evidence type="ECO:0000259" key="4">
    <source>
        <dbReference type="SMART" id="SM00560"/>
    </source>
</evidence>
<feature type="domain" description="LamG-like jellyroll fold" evidence="4">
    <location>
        <begin position="1023"/>
        <end position="1188"/>
    </location>
</feature>
<keyword evidence="1" id="KW-0732">Signal</keyword>
<feature type="region of interest" description="Disordered" evidence="3">
    <location>
        <begin position="158"/>
        <end position="259"/>
    </location>
</feature>
<reference evidence="5 6" key="1">
    <citation type="submission" date="2015-10" db="EMBL/GenBank/DDBJ databases">
        <title>Draft genome sequence of Streptomyces longwoodensis DSM 41677, type strain for the species Streptomyces longwoodensis.</title>
        <authorList>
            <person name="Ruckert C."/>
            <person name="Winkler A."/>
            <person name="Kalinowski J."/>
            <person name="Kampfer P."/>
            <person name="Glaeser S."/>
        </authorList>
    </citation>
    <scope>NUCLEOTIDE SEQUENCE [LARGE SCALE GENOMIC DNA]</scope>
    <source>
        <strain evidence="5 6">DSM 41677</strain>
    </source>
</reference>
<accession>A0A101QSV2</accession>
<dbReference type="GO" id="GO:0004674">
    <property type="term" value="F:protein serine/threonine kinase activity"/>
    <property type="evidence" value="ECO:0007669"/>
    <property type="project" value="UniProtKB-KW"/>
</dbReference>
<keyword evidence="2" id="KW-1015">Disulfide bond</keyword>
<dbReference type="PANTHER" id="PTHR46943:SF1">
    <property type="entry name" value="PENTRAXIN-RELATED PROTEIN PTX3"/>
    <property type="match status" value="1"/>
</dbReference>
<dbReference type="InterPro" id="IPR006558">
    <property type="entry name" value="LamG-like"/>
</dbReference>
<dbReference type="GO" id="GO:0006955">
    <property type="term" value="P:immune response"/>
    <property type="evidence" value="ECO:0007669"/>
    <property type="project" value="InterPro"/>
</dbReference>
<feature type="domain" description="LamG-like jellyroll fold" evidence="4">
    <location>
        <begin position="784"/>
        <end position="924"/>
    </location>
</feature>
<dbReference type="Gene3D" id="2.60.120.200">
    <property type="match status" value="2"/>
</dbReference>
<dbReference type="SUPFAM" id="SSF49899">
    <property type="entry name" value="Concanavalin A-like lectins/glucanases"/>
    <property type="match status" value="2"/>
</dbReference>
<feature type="compositionally biased region" description="Low complexity" evidence="3">
    <location>
        <begin position="183"/>
        <end position="196"/>
    </location>
</feature>
<keyword evidence="6" id="KW-1185">Reference proteome</keyword>
<feature type="compositionally biased region" description="Polar residues" evidence="3">
    <location>
        <begin position="197"/>
        <end position="220"/>
    </location>
</feature>
<dbReference type="InterPro" id="IPR042837">
    <property type="entry name" value="PTX3"/>
</dbReference>
<dbReference type="InterPro" id="IPR013320">
    <property type="entry name" value="ConA-like_dom_sf"/>
</dbReference>
<proteinExistence type="predicted"/>
<sequence length="1199" mass="125819">MGVGAATTESTQVFANPDGSFTQEMNAAPVRAQRDDGTWAAIDTTLVRDADGSVRARNTTADLTFSGGGTGKRLVTLADDGHELSLGWPTALPAPRLEGATATYADVLPDVDLRLTALSTGYTSVLVVRTAEAAKNPALDGIRMSLAGDGLDVTPTKDGGFVARDGDGTPVFESPAGRMWDSAGDTADADTAGATTQLARTAPLTTPSASDAPTPASGTPSPEPATTAPGQAPAATPLPAAHGEPAPTEGPGTGDAVADLPLKVTGTTLQITPDPALLHGEDTVFPLYIDPPTKGISLGDWTALASNGTKYWKFDGDKGVGRCSNYAGYLCSNSPYTQRMYFEYPLSSIHGKKILDATFEVYQTWTFTCTPHWYDLSHVTSGISSSTTWSSRPSADDLMGDRSVAYGRGSLCDPSQPANWVRFSDNVAGGETNENLTPTLAAHAANKSAQITFSLTAHDESDAGAWARFRNDAKLSVTYVSYPDKPTSYGVQQGTTGRACNASTLPFATSDTTPKMLATVQSADGSNAQLRALFEVWKADGSSRVWYAASPDAAWVADNAVRDASTGALAAQTNYRMRVKTQAYYKTDRGDTGVLDSSWSSWCYFRVDTDSPPPPVVTSADGTYKPAETDPAAGGVGTPGKFTFTPADTNATTPGIQSDVVSYRWKLNSGALSPPINVSTGASTTVSITPNQAGENTVQVWGYDAASHSSLTGYYSFLVKGAELPSGTWHLDNGTADATTATQHPLTNNGATWDTLSRSGTGAAKLNGTTAYLNTAGPVLDTTKSFTVSAWARLTKNDVNYTVLSQAGTNASGFQLYYSSSYKAWVFNRHQTDVVNPGITRSIGTRPPVLNAWTHLTGVYDAANQTVQLYVNGVPQGTPVAFTTPWKASGNLQIGRLWYDGGGKENFSGTIDEVKVWSRALADTEVAHEAWLEDEDLSDGTAGDPVPALVARWDATDTANATGTTVKDTSGFARNLTLNGAALTTITTGDPDIGEEVTSRQTMGLNGTSAYATATGPVVDDTGSFTATAWVTLDPAKFTDTTKSYAVQVFGQSGTSQSAWGVWYEQPAGSAQGQWTFGRPDKDGTGAVWTRSDSTAFATAQLGVPVMLTVVHDAQAAADPDDTSRLGGLKLYVDSALMGDEDGVSYSAPWQGTGAFEIGRAKINGAAARYFPGTIDSVRVWAGATSTGAIADRRNAEQQ</sequence>
<dbReference type="SMART" id="SM00560">
    <property type="entry name" value="LamGL"/>
    <property type="match status" value="2"/>
</dbReference>
<evidence type="ECO:0000256" key="3">
    <source>
        <dbReference type="SAM" id="MobiDB-lite"/>
    </source>
</evidence>
<name>A0A101QSV2_9ACTN</name>
<gene>
    <name evidence="5" type="ORF">AQJ30_26910</name>
</gene>
<evidence type="ECO:0000256" key="2">
    <source>
        <dbReference type="ARBA" id="ARBA00023157"/>
    </source>
</evidence>
<evidence type="ECO:0000256" key="1">
    <source>
        <dbReference type="ARBA" id="ARBA00022729"/>
    </source>
</evidence>
<keyword evidence="5" id="KW-0808">Transferase</keyword>
<dbReference type="PANTHER" id="PTHR46943">
    <property type="entry name" value="PENTRAXIN-RELATED PROTEIN PTX3"/>
    <property type="match status" value="1"/>
</dbReference>
<keyword evidence="5" id="KW-0723">Serine/threonine-protein kinase</keyword>
<evidence type="ECO:0000313" key="5">
    <source>
        <dbReference type="EMBL" id="KUN35181.1"/>
    </source>
</evidence>
<dbReference type="EMBL" id="LMWS01000034">
    <property type="protein sequence ID" value="KUN35181.1"/>
    <property type="molecule type" value="Genomic_DNA"/>
</dbReference>
<evidence type="ECO:0000313" key="6">
    <source>
        <dbReference type="Proteomes" id="UP000053271"/>
    </source>
</evidence>
<protein>
    <submittedName>
        <fullName evidence="5">Serine/threonine protein kinase</fullName>
    </submittedName>
</protein>
<dbReference type="Proteomes" id="UP000053271">
    <property type="component" value="Unassembled WGS sequence"/>
</dbReference>
<dbReference type="AlphaFoldDB" id="A0A101QSV2"/>
<comment type="caution">
    <text evidence="5">The sequence shown here is derived from an EMBL/GenBank/DDBJ whole genome shotgun (WGS) entry which is preliminary data.</text>
</comment>
<keyword evidence="5" id="KW-0418">Kinase</keyword>
<feature type="compositionally biased region" description="Low complexity" evidence="3">
    <location>
        <begin position="224"/>
        <end position="256"/>
    </location>
</feature>
<dbReference type="Pfam" id="PF13385">
    <property type="entry name" value="Laminin_G_3"/>
    <property type="match status" value="2"/>
</dbReference>